<dbReference type="Proteomes" id="UP001501337">
    <property type="component" value="Unassembled WGS sequence"/>
</dbReference>
<reference evidence="2" key="1">
    <citation type="journal article" date="2019" name="Int. J. Syst. Evol. Microbiol.">
        <title>The Global Catalogue of Microorganisms (GCM) 10K type strain sequencing project: providing services to taxonomists for standard genome sequencing and annotation.</title>
        <authorList>
            <consortium name="The Broad Institute Genomics Platform"/>
            <consortium name="The Broad Institute Genome Sequencing Center for Infectious Disease"/>
            <person name="Wu L."/>
            <person name="Ma J."/>
        </authorList>
    </citation>
    <scope>NUCLEOTIDE SEQUENCE [LARGE SCALE GENOMIC DNA]</scope>
    <source>
        <strain evidence="2">JCM 17555</strain>
    </source>
</reference>
<sequence>MAVGIHQQALPAFAAGLQGAIRLDKRLSAERIHRQMPGQGELAATPHAFHEER</sequence>
<evidence type="ECO:0000313" key="1">
    <source>
        <dbReference type="EMBL" id="GAA3978632.1"/>
    </source>
</evidence>
<name>A0ABP7QC18_9GAMM</name>
<accession>A0ABP7QC18</accession>
<comment type="caution">
    <text evidence="1">The sequence shown here is derived from an EMBL/GenBank/DDBJ whole genome shotgun (WGS) entry which is preliminary data.</text>
</comment>
<dbReference type="EMBL" id="BAABBO010000022">
    <property type="protein sequence ID" value="GAA3978632.1"/>
    <property type="molecule type" value="Genomic_DNA"/>
</dbReference>
<evidence type="ECO:0000313" key="2">
    <source>
        <dbReference type="Proteomes" id="UP001501337"/>
    </source>
</evidence>
<keyword evidence="2" id="KW-1185">Reference proteome</keyword>
<gene>
    <name evidence="1" type="ORF">GCM10022278_39090</name>
</gene>
<protein>
    <submittedName>
        <fullName evidence="1">Uncharacterized protein</fullName>
    </submittedName>
</protein>
<organism evidence="1 2">
    <name type="scientific">Allohahella marinimesophila</name>
    <dbReference type="NCBI Taxonomy" id="1054972"/>
    <lineage>
        <taxon>Bacteria</taxon>
        <taxon>Pseudomonadati</taxon>
        <taxon>Pseudomonadota</taxon>
        <taxon>Gammaproteobacteria</taxon>
        <taxon>Oceanospirillales</taxon>
        <taxon>Hahellaceae</taxon>
        <taxon>Allohahella</taxon>
    </lineage>
</organism>
<proteinExistence type="predicted"/>